<reference evidence="1" key="1">
    <citation type="submission" date="2021-01" db="EMBL/GenBank/DDBJ databases">
        <authorList>
            <person name="Corre E."/>
            <person name="Pelletier E."/>
            <person name="Niang G."/>
            <person name="Scheremetjew M."/>
            <person name="Finn R."/>
            <person name="Kale V."/>
            <person name="Holt S."/>
            <person name="Cochrane G."/>
            <person name="Meng A."/>
            <person name="Brown T."/>
            <person name="Cohen L."/>
        </authorList>
    </citation>
    <scope>NUCLEOTIDE SEQUENCE</scope>
    <source>
        <strain evidence="1">CCCM811</strain>
    </source>
</reference>
<name>A0A7S3Z9P6_9EUKA</name>
<gene>
    <name evidence="1" type="ORF">LGLO00237_LOCUS27959</name>
</gene>
<protein>
    <submittedName>
        <fullName evidence="1">Uncharacterized protein</fullName>
    </submittedName>
</protein>
<organism evidence="1">
    <name type="scientific">Lotharella globosa</name>
    <dbReference type="NCBI Taxonomy" id="91324"/>
    <lineage>
        <taxon>Eukaryota</taxon>
        <taxon>Sar</taxon>
        <taxon>Rhizaria</taxon>
        <taxon>Cercozoa</taxon>
        <taxon>Chlorarachniophyceae</taxon>
        <taxon>Lotharella</taxon>
    </lineage>
</organism>
<proteinExistence type="predicted"/>
<accession>A0A7S3Z9P6</accession>
<dbReference type="EMBL" id="HBIV01039401">
    <property type="protein sequence ID" value="CAE0676181.1"/>
    <property type="molecule type" value="Transcribed_RNA"/>
</dbReference>
<dbReference type="AlphaFoldDB" id="A0A7S3Z9P6"/>
<sequence>MPLELERGNARVVRFLSQRVHENIVRANLGERYLYKALSSEWKCFACDPTPLAKLPSLPKFTMPLPHSNEENEKTLITSATLNSSSSSNIDHSVNANASTNPALVPVRKWPGLGVGARVETYWDIDRVWYGGSVIEKKFMNDGAVRVKVKYDDNEEHWENPNAVDGKYFRIKTPAPGTRRWR</sequence>
<evidence type="ECO:0000313" key="1">
    <source>
        <dbReference type="EMBL" id="CAE0676181.1"/>
    </source>
</evidence>
<dbReference type="Gene3D" id="2.30.30.140">
    <property type="match status" value="1"/>
</dbReference>